<dbReference type="Gene3D" id="3.30.300.30">
    <property type="match status" value="1"/>
</dbReference>
<evidence type="ECO:0000256" key="2">
    <source>
        <dbReference type="ARBA" id="ARBA00022598"/>
    </source>
</evidence>
<comment type="caution">
    <text evidence="9">The sequence shown here is derived from an EMBL/GenBank/DDBJ whole genome shotgun (WGS) entry which is preliminary data.</text>
</comment>
<reference evidence="9" key="1">
    <citation type="submission" date="2020-01" db="EMBL/GenBank/DDBJ databases">
        <authorList>
            <person name="Rat A."/>
        </authorList>
    </citation>
    <scope>NUCLEOTIDE SEQUENCE</scope>
    <source>
        <strain evidence="9">LMG 31228</strain>
    </source>
</reference>
<feature type="region of interest" description="Disordered" evidence="6">
    <location>
        <begin position="524"/>
        <end position="550"/>
    </location>
</feature>
<dbReference type="FunFam" id="3.30.300.30:FF:000008">
    <property type="entry name" value="2,3-dihydroxybenzoate-AMP ligase"/>
    <property type="match status" value="1"/>
</dbReference>
<feature type="domain" description="AMP-dependent synthetase/ligase" evidence="7">
    <location>
        <begin position="31"/>
        <end position="404"/>
    </location>
</feature>
<comment type="catalytic activity">
    <reaction evidence="3">
        <text>3-(methylsulfanyl)propanoate + ATP + CoA = 3-(methylsulfanyl)propanoyl-CoA + AMP + diphosphate</text>
        <dbReference type="Rhea" id="RHEA:43052"/>
        <dbReference type="ChEBI" id="CHEBI:30616"/>
        <dbReference type="ChEBI" id="CHEBI:33019"/>
        <dbReference type="ChEBI" id="CHEBI:49016"/>
        <dbReference type="ChEBI" id="CHEBI:57287"/>
        <dbReference type="ChEBI" id="CHEBI:82815"/>
        <dbReference type="ChEBI" id="CHEBI:456215"/>
        <dbReference type="EC" id="6.2.1.44"/>
    </reaction>
    <physiologicalReaction direction="left-to-right" evidence="3">
        <dbReference type="Rhea" id="RHEA:43053"/>
    </physiologicalReaction>
</comment>
<proteinExistence type="inferred from homology"/>
<evidence type="ECO:0000256" key="1">
    <source>
        <dbReference type="ARBA" id="ARBA00006432"/>
    </source>
</evidence>
<comment type="similarity">
    <text evidence="1">Belongs to the ATP-dependent AMP-binding enzyme family.</text>
</comment>
<evidence type="ECO:0000256" key="5">
    <source>
        <dbReference type="ARBA" id="ARBA00067668"/>
    </source>
</evidence>
<dbReference type="Pfam" id="PF13193">
    <property type="entry name" value="AMP-binding_C"/>
    <property type="match status" value="1"/>
</dbReference>
<dbReference type="Pfam" id="PF00501">
    <property type="entry name" value="AMP-binding"/>
    <property type="match status" value="1"/>
</dbReference>
<dbReference type="SUPFAM" id="SSF56801">
    <property type="entry name" value="Acetyl-CoA synthetase-like"/>
    <property type="match status" value="1"/>
</dbReference>
<evidence type="ECO:0000256" key="3">
    <source>
        <dbReference type="ARBA" id="ARBA00051915"/>
    </source>
</evidence>
<accession>A0A9X9XEH7</accession>
<dbReference type="InterPro" id="IPR045851">
    <property type="entry name" value="AMP-bd_C_sf"/>
</dbReference>
<dbReference type="PROSITE" id="PS00455">
    <property type="entry name" value="AMP_BINDING"/>
    <property type="match status" value="1"/>
</dbReference>
<dbReference type="Proteomes" id="UP001138709">
    <property type="component" value="Unassembled WGS sequence"/>
</dbReference>
<evidence type="ECO:0000256" key="6">
    <source>
        <dbReference type="SAM" id="MobiDB-lite"/>
    </source>
</evidence>
<dbReference type="GO" id="GO:0031956">
    <property type="term" value="F:medium-chain fatty acid-CoA ligase activity"/>
    <property type="evidence" value="ECO:0007669"/>
    <property type="project" value="TreeGrafter"/>
</dbReference>
<evidence type="ECO:0000256" key="4">
    <source>
        <dbReference type="ARBA" id="ARBA00066616"/>
    </source>
</evidence>
<dbReference type="AlphaFoldDB" id="A0A9X9XEH7"/>
<evidence type="ECO:0000259" key="7">
    <source>
        <dbReference type="Pfam" id="PF00501"/>
    </source>
</evidence>
<dbReference type="EMBL" id="JAAEDL010000016">
    <property type="protein sequence ID" value="MBR0682113.1"/>
    <property type="molecule type" value="Genomic_DNA"/>
</dbReference>
<dbReference type="PANTHER" id="PTHR43201">
    <property type="entry name" value="ACYL-COA SYNTHETASE"/>
    <property type="match status" value="1"/>
</dbReference>
<dbReference type="PANTHER" id="PTHR43201:SF5">
    <property type="entry name" value="MEDIUM-CHAIN ACYL-COA LIGASE ACSF2, MITOCHONDRIAL"/>
    <property type="match status" value="1"/>
</dbReference>
<dbReference type="InterPro" id="IPR000873">
    <property type="entry name" value="AMP-dep_synth/lig_dom"/>
</dbReference>
<dbReference type="InterPro" id="IPR025110">
    <property type="entry name" value="AMP-bd_C"/>
</dbReference>
<organism evidence="9 10">
    <name type="scientific">Neoroseomonas eburnea</name>
    <dbReference type="NCBI Taxonomy" id="1346889"/>
    <lineage>
        <taxon>Bacteria</taxon>
        <taxon>Pseudomonadati</taxon>
        <taxon>Pseudomonadota</taxon>
        <taxon>Alphaproteobacteria</taxon>
        <taxon>Acetobacterales</taxon>
        <taxon>Acetobacteraceae</taxon>
        <taxon>Neoroseomonas</taxon>
    </lineage>
</organism>
<keyword evidence="2 9" id="KW-0436">Ligase</keyword>
<dbReference type="GO" id="GO:0006631">
    <property type="term" value="P:fatty acid metabolic process"/>
    <property type="evidence" value="ECO:0007669"/>
    <property type="project" value="TreeGrafter"/>
</dbReference>
<feature type="domain" description="AMP-binding enzyme C-terminal" evidence="8">
    <location>
        <begin position="453"/>
        <end position="530"/>
    </location>
</feature>
<protein>
    <recommendedName>
        <fullName evidence="5">3-methylmercaptopropionyl-CoA ligase</fullName>
        <ecNumber evidence="4">6.2.1.44</ecNumber>
    </recommendedName>
</protein>
<dbReference type="InterPro" id="IPR042099">
    <property type="entry name" value="ANL_N_sf"/>
</dbReference>
<evidence type="ECO:0000313" key="9">
    <source>
        <dbReference type="EMBL" id="MBR0682113.1"/>
    </source>
</evidence>
<dbReference type="Gene3D" id="3.40.50.12780">
    <property type="entry name" value="N-terminal domain of ligase-like"/>
    <property type="match status" value="1"/>
</dbReference>
<sequence>MQFDPILPEARIRAMRAEGLWGDYLLTDSLDAAVAAQPGATAIVGRNSLTGERAVLTYRDLAGRAERIALGLSRMGVGRGDVVSFQLPNWWQFTALHLACLRIGAVTNPLMPIFRERELGFMLGLTESKVFIVPRQYRGFDHAAMARSLRARLPGLARLLVIGGEGEEDFDQLLAPQPGADARALFAAGRPGADEVVQILFTSGTTGEPKGVMHTSNTLLSNVRGYIERTGLGPADVLMMSSPMAHQTGFMYGLMAPILLGAKVVLQDIWQPEEAADLIEAEGVTFTMASTPFLSDLADVGARRPAAVRSLRMFLSAGAPIPRVLARRAAESLGATIISAWGMTENGAATTTRPEDPPEKAFETDGCPLPGVELRVVDAEGQPLPAEQEGRLQIRSASNFVGYLRRPEWFGTDAEGWFETGDLARLDADGYVRITGRAKDIIIRGGENIPVVEVEGLIYRHPAVQEAAVVAMPDARLGERACAFVVPRPGAGAPSLAELNAFLLREQIAKQYLPERLEVVEQMPKTPSGKIQKFQLREQAKSLTPEQRQG</sequence>
<keyword evidence="10" id="KW-1185">Reference proteome</keyword>
<evidence type="ECO:0000313" key="10">
    <source>
        <dbReference type="Proteomes" id="UP001138709"/>
    </source>
</evidence>
<reference evidence="9" key="2">
    <citation type="journal article" date="2021" name="Syst. Appl. Microbiol.">
        <title>Roseomonas hellenica sp. nov., isolated from roots of wild-growing Alkanna tinctoria.</title>
        <authorList>
            <person name="Rat A."/>
            <person name="Naranjo H.D."/>
            <person name="Lebbe L."/>
            <person name="Cnockaert M."/>
            <person name="Krigas N."/>
            <person name="Grigoriadou K."/>
            <person name="Maloupa E."/>
            <person name="Willems A."/>
        </authorList>
    </citation>
    <scope>NUCLEOTIDE SEQUENCE</scope>
    <source>
        <strain evidence="9">LMG 31228</strain>
    </source>
</reference>
<evidence type="ECO:0000259" key="8">
    <source>
        <dbReference type="Pfam" id="PF13193"/>
    </source>
</evidence>
<name>A0A9X9XEH7_9PROT</name>
<dbReference type="EC" id="6.2.1.44" evidence="4"/>
<dbReference type="InterPro" id="IPR020845">
    <property type="entry name" value="AMP-binding_CS"/>
</dbReference>
<feature type="compositionally biased region" description="Polar residues" evidence="6">
    <location>
        <begin position="541"/>
        <end position="550"/>
    </location>
</feature>
<gene>
    <name evidence="9" type="ORF">GXW74_16590</name>
</gene>
<dbReference type="RefSeq" id="WP_211847644.1">
    <property type="nucleotide sequence ID" value="NZ_JAAEDL010000016.1"/>
</dbReference>